<name>A0A3Q9GIH5_9ACTO</name>
<proteinExistence type="inferred from homology"/>
<comment type="similarity">
    <text evidence="1">Belongs to the ROK (NagC/XylR) family.</text>
</comment>
<accession>A0A3Q9GIH5</accession>
<sequence length="302" mass="30558">MSIRVGVDVGGTKIAIGLVEGGAILRKSTIAPAAGSPQTTLSAIASEIRALLGAQGCGLHEVTGVGLGLAGTIDSARGRVRHSANLKWSDVDVSGPLARMLDLPIRIVNDADAAAWGEYRFGAARSHSSLVAITVGTGIGGAAIIGGRLLQGRHGLHAEFGHMVLVPQGRACGCGRVGCWEQYCSGTRLSALAGERLAATDSRRATGRDATLAARAGDDVAVGIFEEIGTYLGAGLANLAMAFDPDLFLIGGGVSEAGELLLGPARREYARQMGLGGFPCVDVVAASLGNDAGLIGAADLAH</sequence>
<gene>
    <name evidence="2" type="ORF">EBQ10_06540</name>
</gene>
<dbReference type="SUPFAM" id="SSF53067">
    <property type="entry name" value="Actin-like ATPase domain"/>
    <property type="match status" value="1"/>
</dbReference>
<evidence type="ECO:0000313" key="3">
    <source>
        <dbReference type="Proteomes" id="UP000275951"/>
    </source>
</evidence>
<dbReference type="PROSITE" id="PS01125">
    <property type="entry name" value="ROK"/>
    <property type="match status" value="1"/>
</dbReference>
<organism evidence="2 3">
    <name type="scientific">Trueperella pyogenes</name>
    <dbReference type="NCBI Taxonomy" id="1661"/>
    <lineage>
        <taxon>Bacteria</taxon>
        <taxon>Bacillati</taxon>
        <taxon>Actinomycetota</taxon>
        <taxon>Actinomycetes</taxon>
        <taxon>Actinomycetales</taxon>
        <taxon>Actinomycetaceae</taxon>
        <taxon>Trueperella</taxon>
    </lineage>
</organism>
<dbReference type="AlphaFoldDB" id="A0A3Q9GIH5"/>
<dbReference type="Proteomes" id="UP000275951">
    <property type="component" value="Chromosome"/>
</dbReference>
<evidence type="ECO:0000313" key="2">
    <source>
        <dbReference type="EMBL" id="AZR06988.1"/>
    </source>
</evidence>
<dbReference type="EMBL" id="CP033905">
    <property type="protein sequence ID" value="AZR06988.1"/>
    <property type="molecule type" value="Genomic_DNA"/>
</dbReference>
<dbReference type="InterPro" id="IPR049874">
    <property type="entry name" value="ROK_cs"/>
</dbReference>
<dbReference type="RefSeq" id="WP_126920209.1">
    <property type="nucleotide sequence ID" value="NZ_CP033905.1"/>
</dbReference>
<dbReference type="Pfam" id="PF00480">
    <property type="entry name" value="ROK"/>
    <property type="match status" value="1"/>
</dbReference>
<reference evidence="2 3" key="1">
    <citation type="submission" date="2018-11" db="EMBL/GenBank/DDBJ databases">
        <title>Multidrug-resistant genes are associated with an 42-kb island TGI1 carrying a complex class 1 integron in a Trueperella pyogenes.</title>
        <authorList>
            <person name="Dong W."/>
        </authorList>
    </citation>
    <scope>NUCLEOTIDE SEQUENCE [LARGE SCALE GENOMIC DNA]</scope>
    <source>
        <strain evidence="2 3">TP4</strain>
    </source>
</reference>
<protein>
    <submittedName>
        <fullName evidence="2">ROK family protein</fullName>
    </submittedName>
</protein>
<dbReference type="InterPro" id="IPR043129">
    <property type="entry name" value="ATPase_NBD"/>
</dbReference>
<dbReference type="Gene3D" id="3.30.420.40">
    <property type="match status" value="2"/>
</dbReference>
<dbReference type="PANTHER" id="PTHR18964:SF173">
    <property type="entry name" value="GLUCOKINASE"/>
    <property type="match status" value="1"/>
</dbReference>
<evidence type="ECO:0000256" key="1">
    <source>
        <dbReference type="ARBA" id="ARBA00006479"/>
    </source>
</evidence>
<dbReference type="PANTHER" id="PTHR18964">
    <property type="entry name" value="ROK (REPRESSOR, ORF, KINASE) FAMILY"/>
    <property type="match status" value="1"/>
</dbReference>
<dbReference type="InterPro" id="IPR000600">
    <property type="entry name" value="ROK"/>
</dbReference>